<keyword evidence="3" id="KW-0560">Oxidoreductase</keyword>
<dbReference type="InterPro" id="IPR028161">
    <property type="entry name" value="Met8-like"/>
</dbReference>
<dbReference type="SUPFAM" id="SSF75615">
    <property type="entry name" value="Siroheme synthase middle domains-like"/>
    <property type="match status" value="1"/>
</dbReference>
<evidence type="ECO:0000256" key="6">
    <source>
        <dbReference type="ARBA" id="ARBA00047561"/>
    </source>
</evidence>
<dbReference type="InterPro" id="IPR006367">
    <property type="entry name" value="Sirohaem_synthase_N"/>
</dbReference>
<dbReference type="InterPro" id="IPR036291">
    <property type="entry name" value="NAD(P)-bd_dom_sf"/>
</dbReference>
<sequence>MRYYPLLLDLHGRACLVVGAGGVGRRKLASLLDCGPARVLVLDANPQAPDNPELAPLLAHPAVRFEARPFVPADVDGCAPVFAATGSRAVNATVADACRQRNVPCNVADAPDTGAFIVPAHFACGDLTVALSTGGHSPALARRIRMDLQQWFGARYDGITVLLGRLRPLVLALGHETGQNTALFRAIVESPLIDALAARDRAGAERILTELLPAELHPRIVELLHELA</sequence>
<dbReference type="InterPro" id="IPR028281">
    <property type="entry name" value="Sirohaem_synthase_central"/>
</dbReference>
<keyword evidence="5" id="KW-0627">Porphyrin biosynthesis</keyword>
<dbReference type="SUPFAM" id="SSF51735">
    <property type="entry name" value="NAD(P)-binding Rossmann-fold domains"/>
    <property type="match status" value="1"/>
</dbReference>
<dbReference type="EC" id="1.3.1.76" evidence="2"/>
<dbReference type="EMBL" id="CP133659">
    <property type="protein sequence ID" value="WMW65881.1"/>
    <property type="molecule type" value="Genomic_DNA"/>
</dbReference>
<evidence type="ECO:0000313" key="8">
    <source>
        <dbReference type="EMBL" id="WMW65881.1"/>
    </source>
</evidence>
<evidence type="ECO:0000256" key="5">
    <source>
        <dbReference type="ARBA" id="ARBA00023244"/>
    </source>
</evidence>
<dbReference type="NCBIfam" id="TIGR01470">
    <property type="entry name" value="cysG_Nterm"/>
    <property type="match status" value="1"/>
</dbReference>
<proteinExistence type="predicted"/>
<evidence type="ECO:0000256" key="2">
    <source>
        <dbReference type="ARBA" id="ARBA00012400"/>
    </source>
</evidence>
<dbReference type="Pfam" id="PF13241">
    <property type="entry name" value="NAD_binding_7"/>
    <property type="match status" value="1"/>
</dbReference>
<keyword evidence="9" id="KW-1185">Reference proteome</keyword>
<evidence type="ECO:0000256" key="4">
    <source>
        <dbReference type="ARBA" id="ARBA00023027"/>
    </source>
</evidence>
<keyword evidence="4" id="KW-0520">NAD</keyword>
<dbReference type="Pfam" id="PF14824">
    <property type="entry name" value="Sirohm_synth_M"/>
    <property type="match status" value="1"/>
</dbReference>
<evidence type="ECO:0000313" key="9">
    <source>
        <dbReference type="Proteomes" id="UP001180616"/>
    </source>
</evidence>
<comment type="pathway">
    <text evidence="1">Porphyrin-containing compound metabolism; siroheme biosynthesis; sirohydrochlorin from precorrin-2: step 1/1.</text>
</comment>
<evidence type="ECO:0000259" key="7">
    <source>
        <dbReference type="Pfam" id="PF14824"/>
    </source>
</evidence>
<name>A0ABY9R3I9_9BACT</name>
<dbReference type="Gene3D" id="3.40.50.720">
    <property type="entry name" value="NAD(P)-binding Rossmann-like Domain"/>
    <property type="match status" value="1"/>
</dbReference>
<dbReference type="Gene3D" id="1.10.8.610">
    <property type="entry name" value="SirC, precorrin-2 dehydrogenase, C-terminal helical domain-like"/>
    <property type="match status" value="1"/>
</dbReference>
<dbReference type="PANTHER" id="PTHR35330:SF1">
    <property type="entry name" value="SIROHEME BIOSYNTHESIS PROTEIN MET8"/>
    <property type="match status" value="1"/>
</dbReference>
<dbReference type="InterPro" id="IPR042518">
    <property type="entry name" value="SirC_C"/>
</dbReference>
<dbReference type="Proteomes" id="UP001180616">
    <property type="component" value="Chromosome"/>
</dbReference>
<organism evidence="8 9">
    <name type="scientific">Nitratidesulfovibrio liaohensis</name>
    <dbReference type="NCBI Taxonomy" id="2604158"/>
    <lineage>
        <taxon>Bacteria</taxon>
        <taxon>Pseudomonadati</taxon>
        <taxon>Thermodesulfobacteriota</taxon>
        <taxon>Desulfovibrionia</taxon>
        <taxon>Desulfovibrionales</taxon>
        <taxon>Desulfovibrionaceae</taxon>
        <taxon>Nitratidesulfovibrio</taxon>
    </lineage>
</organism>
<protein>
    <recommendedName>
        <fullName evidence="2">precorrin-2 dehydrogenase</fullName>
        <ecNumber evidence="2">1.3.1.76</ecNumber>
    </recommendedName>
</protein>
<gene>
    <name evidence="8" type="ORF">KPS_000400</name>
</gene>
<feature type="domain" description="Siroheme synthase central" evidence="7">
    <location>
        <begin position="125"/>
        <end position="148"/>
    </location>
</feature>
<dbReference type="PANTHER" id="PTHR35330">
    <property type="entry name" value="SIROHEME BIOSYNTHESIS PROTEIN MET8"/>
    <property type="match status" value="1"/>
</dbReference>
<evidence type="ECO:0000256" key="3">
    <source>
        <dbReference type="ARBA" id="ARBA00023002"/>
    </source>
</evidence>
<dbReference type="RefSeq" id="WP_309541823.1">
    <property type="nucleotide sequence ID" value="NZ_CP133659.1"/>
</dbReference>
<accession>A0ABY9R3I9</accession>
<reference evidence="8" key="1">
    <citation type="submission" date="2023-09" db="EMBL/GenBank/DDBJ databases">
        <authorList>
            <consortium name="CW5 consortium"/>
            <person name="Lu C.-W."/>
        </authorList>
    </citation>
    <scope>NUCLEOTIDE SEQUENCE</scope>
    <source>
        <strain evidence="8">KPS</strain>
    </source>
</reference>
<comment type="catalytic activity">
    <reaction evidence="6">
        <text>precorrin-2 + NAD(+) = sirohydrochlorin + NADH + 2 H(+)</text>
        <dbReference type="Rhea" id="RHEA:15613"/>
        <dbReference type="ChEBI" id="CHEBI:15378"/>
        <dbReference type="ChEBI" id="CHEBI:57540"/>
        <dbReference type="ChEBI" id="CHEBI:57945"/>
        <dbReference type="ChEBI" id="CHEBI:58351"/>
        <dbReference type="ChEBI" id="CHEBI:58827"/>
        <dbReference type="EC" id="1.3.1.76"/>
    </reaction>
</comment>
<evidence type="ECO:0000256" key="1">
    <source>
        <dbReference type="ARBA" id="ARBA00005010"/>
    </source>
</evidence>